<evidence type="ECO:0000313" key="2">
    <source>
        <dbReference type="Proteomes" id="UP000246635"/>
    </source>
</evidence>
<comment type="caution">
    <text evidence="1">The sequence shown here is derived from an EMBL/GenBank/DDBJ whole genome shotgun (WGS) entry which is preliminary data.</text>
</comment>
<reference evidence="1 2" key="1">
    <citation type="submission" date="2018-05" db="EMBL/GenBank/DDBJ databases">
        <title>Genomic Encyclopedia of Type Strains, Phase III (KMG-III): the genomes of soil and plant-associated and newly described type strains.</title>
        <authorList>
            <person name="Whitman W."/>
        </authorList>
    </citation>
    <scope>NUCLEOTIDE SEQUENCE [LARGE SCALE GENOMIC DNA]</scope>
    <source>
        <strain evidence="1 2">CECT 5696</strain>
    </source>
</reference>
<accession>A0A2V2YUI2</accession>
<keyword evidence="2" id="KW-1185">Reference proteome</keyword>
<sequence>MSQNLVIVGAGPGVSAAVARKFGSTASGSYLSPVIHYRWRCSRASSAINRLKLTP</sequence>
<dbReference type="Proteomes" id="UP000246635">
    <property type="component" value="Unassembled WGS sequence"/>
</dbReference>
<gene>
    <name evidence="1" type="ORF">DFQ01_106105</name>
</gene>
<dbReference type="AlphaFoldDB" id="A0A2V2YUI2"/>
<name>A0A2V2YUI2_9BACL</name>
<organism evidence="1 2">
    <name type="scientific">Paenibacillus cellulosilyticus</name>
    <dbReference type="NCBI Taxonomy" id="375489"/>
    <lineage>
        <taxon>Bacteria</taxon>
        <taxon>Bacillati</taxon>
        <taxon>Bacillota</taxon>
        <taxon>Bacilli</taxon>
        <taxon>Bacillales</taxon>
        <taxon>Paenibacillaceae</taxon>
        <taxon>Paenibacillus</taxon>
    </lineage>
</organism>
<evidence type="ECO:0000313" key="1">
    <source>
        <dbReference type="EMBL" id="PWW04821.1"/>
    </source>
</evidence>
<dbReference type="RefSeq" id="WP_245946622.1">
    <property type="nucleotide sequence ID" value="NZ_CP054612.1"/>
</dbReference>
<dbReference type="EMBL" id="QGTQ01000006">
    <property type="protein sequence ID" value="PWW04821.1"/>
    <property type="molecule type" value="Genomic_DNA"/>
</dbReference>
<proteinExistence type="predicted"/>
<protein>
    <submittedName>
        <fullName evidence="1">Uncharacterized protein</fullName>
    </submittedName>
</protein>